<gene>
    <name evidence="2" type="ORF">LADA_0C03202G</name>
</gene>
<feature type="domain" description="Arrestin-like N-terminal" evidence="1">
    <location>
        <begin position="16"/>
        <end position="137"/>
    </location>
</feature>
<dbReference type="GO" id="GO:0031625">
    <property type="term" value="F:ubiquitin protein ligase binding"/>
    <property type="evidence" value="ECO:0007669"/>
    <property type="project" value="TreeGrafter"/>
</dbReference>
<keyword evidence="3" id="KW-1185">Reference proteome</keyword>
<dbReference type="PANTHER" id="PTHR11188">
    <property type="entry name" value="ARRESTIN DOMAIN CONTAINING PROTEIN"/>
    <property type="match status" value="1"/>
</dbReference>
<dbReference type="Pfam" id="PF00339">
    <property type="entry name" value="Arrestin_N"/>
    <property type="match status" value="1"/>
</dbReference>
<sequence>MAPILTLRLEPPHNGEFYTLEDTVSGELLLELDKSIEVREIVVNLVGNSEATVRPGEHYKNGTRTSLQMPLNDERSFHKLVDSEISVFPPENVRSAIKGSSRAAFKLEQGSYNFGFTFTFPEVPQCSATHAKNLLTYTKSLSHVSLPPSFNHELSNQEIFDLDVFFYSLGKVEYFVESTLYSGNDESWFKTSRNYCSPKTTIELMPSNLAQEELQDILQNEGSAPLEVFDSKFDVMFDNYDMKLWAEVRSKQLRSVYRLDYLFLPGCDKFDQVYILMSSPLPKTADLRVVGVDLNLVEFTTYLAGGRSNANYNTLRLARSKSELKVDLSRSITETDGTTECQIELGTLSPLDQVRFNEEDYKYRGNRLYSLTSCNIRRVFKFQLILHMLLDDKNHFQFEILTDLVNVFCESVTVETHPPAYAEDEQLPTYKGK</sequence>
<accession>A0A1G4IYE0</accession>
<evidence type="ECO:0000313" key="3">
    <source>
        <dbReference type="Proteomes" id="UP000190274"/>
    </source>
</evidence>
<dbReference type="Gene3D" id="2.60.40.640">
    <property type="match status" value="1"/>
</dbReference>
<dbReference type="InterPro" id="IPR014752">
    <property type="entry name" value="Arrestin-like_C"/>
</dbReference>
<dbReference type="InterPro" id="IPR050357">
    <property type="entry name" value="Arrestin_domain-protein"/>
</dbReference>
<dbReference type="EMBL" id="LT598459">
    <property type="protein sequence ID" value="SCU82132.1"/>
    <property type="molecule type" value="Genomic_DNA"/>
</dbReference>
<dbReference type="GO" id="GO:0070086">
    <property type="term" value="P:ubiquitin-dependent endocytosis"/>
    <property type="evidence" value="ECO:0007669"/>
    <property type="project" value="TreeGrafter"/>
</dbReference>
<dbReference type="Proteomes" id="UP000190274">
    <property type="component" value="Chromosome C"/>
</dbReference>
<name>A0A1G4IYE0_9SACH</name>
<proteinExistence type="predicted"/>
<protein>
    <submittedName>
        <fullName evidence="2">LADA_0C03202g1_1</fullName>
    </submittedName>
</protein>
<dbReference type="OrthoDB" id="3365616at2759"/>
<organism evidence="2 3">
    <name type="scientific">Lachancea dasiensis</name>
    <dbReference type="NCBI Taxonomy" id="1072105"/>
    <lineage>
        <taxon>Eukaryota</taxon>
        <taxon>Fungi</taxon>
        <taxon>Dikarya</taxon>
        <taxon>Ascomycota</taxon>
        <taxon>Saccharomycotina</taxon>
        <taxon>Saccharomycetes</taxon>
        <taxon>Saccharomycetales</taxon>
        <taxon>Saccharomycetaceae</taxon>
        <taxon>Lachancea</taxon>
    </lineage>
</organism>
<dbReference type="GO" id="GO:0030674">
    <property type="term" value="F:protein-macromolecule adaptor activity"/>
    <property type="evidence" value="ECO:0007669"/>
    <property type="project" value="TreeGrafter"/>
</dbReference>
<dbReference type="PANTHER" id="PTHR11188:SF174">
    <property type="entry name" value="ARRESTIN-RELATED TRAFFICKING ADAPTER 10-RELATED"/>
    <property type="match status" value="1"/>
</dbReference>
<evidence type="ECO:0000259" key="1">
    <source>
        <dbReference type="Pfam" id="PF00339"/>
    </source>
</evidence>
<dbReference type="GO" id="GO:0005829">
    <property type="term" value="C:cytosol"/>
    <property type="evidence" value="ECO:0007669"/>
    <property type="project" value="TreeGrafter"/>
</dbReference>
<dbReference type="STRING" id="1266660.A0A1G4IYE0"/>
<reference evidence="3" key="1">
    <citation type="submission" date="2016-03" db="EMBL/GenBank/DDBJ databases">
        <authorList>
            <person name="Devillers H."/>
        </authorList>
    </citation>
    <scope>NUCLEOTIDE SEQUENCE [LARGE SCALE GENOMIC DNA]</scope>
</reference>
<evidence type="ECO:0000313" key="2">
    <source>
        <dbReference type="EMBL" id="SCU82132.1"/>
    </source>
</evidence>
<dbReference type="InterPro" id="IPR011021">
    <property type="entry name" value="Arrestin-like_N"/>
</dbReference>
<dbReference type="AlphaFoldDB" id="A0A1G4IYE0"/>
<dbReference type="CDD" id="cd22952">
    <property type="entry name" value="ART10-like"/>
    <property type="match status" value="1"/>
</dbReference>